<proteinExistence type="predicted"/>
<evidence type="ECO:0000313" key="2">
    <source>
        <dbReference type="Proteomes" id="UP001057402"/>
    </source>
</evidence>
<reference evidence="2" key="1">
    <citation type="journal article" date="2023" name="Front. Plant Sci.">
        <title>Chromosomal-level genome assembly of Melastoma candidum provides insights into trichome evolution.</title>
        <authorList>
            <person name="Zhong Y."/>
            <person name="Wu W."/>
            <person name="Sun C."/>
            <person name="Zou P."/>
            <person name="Liu Y."/>
            <person name="Dai S."/>
            <person name="Zhou R."/>
        </authorList>
    </citation>
    <scope>NUCLEOTIDE SEQUENCE [LARGE SCALE GENOMIC DNA]</scope>
</reference>
<accession>A0ACB9N4W6</accession>
<evidence type="ECO:0000313" key="1">
    <source>
        <dbReference type="EMBL" id="KAI4331508.1"/>
    </source>
</evidence>
<gene>
    <name evidence="1" type="ORF">MLD38_029693</name>
</gene>
<protein>
    <submittedName>
        <fullName evidence="1">Uncharacterized protein</fullName>
    </submittedName>
</protein>
<dbReference type="EMBL" id="CM042887">
    <property type="protein sequence ID" value="KAI4331508.1"/>
    <property type="molecule type" value="Genomic_DNA"/>
</dbReference>
<name>A0ACB9N4W6_9MYRT</name>
<sequence>MPSASQVPPLLVVLLVVSLSLARSQDPTTSAPTVASCQPQLLSLVPCAPFVQATTPSPPQSCCDVLNQIYGQQPRCLCLLLNATNVVSIPINNTLALQLPRLCNIPADPSSCGSVPTRPPSRVSQLGSNSSRSVAGTRIIPGEMTL</sequence>
<keyword evidence="2" id="KW-1185">Reference proteome</keyword>
<organism evidence="1 2">
    <name type="scientific">Melastoma candidum</name>
    <dbReference type="NCBI Taxonomy" id="119954"/>
    <lineage>
        <taxon>Eukaryota</taxon>
        <taxon>Viridiplantae</taxon>
        <taxon>Streptophyta</taxon>
        <taxon>Embryophyta</taxon>
        <taxon>Tracheophyta</taxon>
        <taxon>Spermatophyta</taxon>
        <taxon>Magnoliopsida</taxon>
        <taxon>eudicotyledons</taxon>
        <taxon>Gunneridae</taxon>
        <taxon>Pentapetalae</taxon>
        <taxon>rosids</taxon>
        <taxon>malvids</taxon>
        <taxon>Myrtales</taxon>
        <taxon>Melastomataceae</taxon>
        <taxon>Melastomatoideae</taxon>
        <taxon>Melastomateae</taxon>
        <taxon>Melastoma</taxon>
    </lineage>
</organism>
<comment type="caution">
    <text evidence="1">The sequence shown here is derived from an EMBL/GenBank/DDBJ whole genome shotgun (WGS) entry which is preliminary data.</text>
</comment>
<dbReference type="Proteomes" id="UP001057402">
    <property type="component" value="Chromosome 8"/>
</dbReference>